<reference evidence="1" key="1">
    <citation type="submission" date="2022-03" db="EMBL/GenBank/DDBJ databases">
        <authorList>
            <person name="Lindestad O."/>
        </authorList>
    </citation>
    <scope>NUCLEOTIDE SEQUENCE</scope>
</reference>
<dbReference type="Proteomes" id="UP000838756">
    <property type="component" value="Unassembled WGS sequence"/>
</dbReference>
<dbReference type="EMBL" id="CAKXAJ010025669">
    <property type="protein sequence ID" value="CAH2242598.1"/>
    <property type="molecule type" value="Genomic_DNA"/>
</dbReference>
<protein>
    <submittedName>
        <fullName evidence="1">Jg2443 protein</fullName>
    </submittedName>
</protein>
<dbReference type="OrthoDB" id="2016582at2759"/>
<evidence type="ECO:0000313" key="2">
    <source>
        <dbReference type="Proteomes" id="UP000838756"/>
    </source>
</evidence>
<sequence>MNEGFTTGLHEYLNLNLNIEFECKFERVDGKRPDRMIIVPWSMGRALVWDATCVDTLAAPHLPSTSQKAAAAAESAQMLKRRK</sequence>
<accession>A0A8S4RVG0</accession>
<organism evidence="1 2">
    <name type="scientific">Pararge aegeria aegeria</name>
    <dbReference type="NCBI Taxonomy" id="348720"/>
    <lineage>
        <taxon>Eukaryota</taxon>
        <taxon>Metazoa</taxon>
        <taxon>Ecdysozoa</taxon>
        <taxon>Arthropoda</taxon>
        <taxon>Hexapoda</taxon>
        <taxon>Insecta</taxon>
        <taxon>Pterygota</taxon>
        <taxon>Neoptera</taxon>
        <taxon>Endopterygota</taxon>
        <taxon>Lepidoptera</taxon>
        <taxon>Glossata</taxon>
        <taxon>Ditrysia</taxon>
        <taxon>Papilionoidea</taxon>
        <taxon>Nymphalidae</taxon>
        <taxon>Satyrinae</taxon>
        <taxon>Satyrini</taxon>
        <taxon>Parargina</taxon>
        <taxon>Pararge</taxon>
    </lineage>
</organism>
<gene>
    <name evidence="1" type="primary">jg2443</name>
    <name evidence="1" type="ORF">PAEG_LOCUS18868</name>
</gene>
<evidence type="ECO:0000313" key="1">
    <source>
        <dbReference type="EMBL" id="CAH2242598.1"/>
    </source>
</evidence>
<keyword evidence="2" id="KW-1185">Reference proteome</keyword>
<dbReference type="AlphaFoldDB" id="A0A8S4RVG0"/>
<comment type="caution">
    <text evidence="1">The sequence shown here is derived from an EMBL/GenBank/DDBJ whole genome shotgun (WGS) entry which is preliminary data.</text>
</comment>
<proteinExistence type="predicted"/>
<name>A0A8S4RVG0_9NEOP</name>